<evidence type="ECO:0008006" key="6">
    <source>
        <dbReference type="Google" id="ProtNLM"/>
    </source>
</evidence>
<keyword evidence="2 3" id="KW-0040">ANK repeat</keyword>
<dbReference type="InterPro" id="IPR036770">
    <property type="entry name" value="Ankyrin_rpt-contain_sf"/>
</dbReference>
<organism evidence="4 5">
    <name type="scientific">Tritrichomonas musculus</name>
    <dbReference type="NCBI Taxonomy" id="1915356"/>
    <lineage>
        <taxon>Eukaryota</taxon>
        <taxon>Metamonada</taxon>
        <taxon>Parabasalia</taxon>
        <taxon>Tritrichomonadida</taxon>
        <taxon>Tritrichomonadidae</taxon>
        <taxon>Tritrichomonas</taxon>
    </lineage>
</organism>
<name>A0ABR2K769_9EUKA</name>
<dbReference type="Pfam" id="PF13857">
    <property type="entry name" value="Ank_5"/>
    <property type="match status" value="1"/>
</dbReference>
<dbReference type="PANTHER" id="PTHR24198">
    <property type="entry name" value="ANKYRIN REPEAT AND PROTEIN KINASE DOMAIN-CONTAINING PROTEIN"/>
    <property type="match status" value="1"/>
</dbReference>
<proteinExistence type="predicted"/>
<keyword evidence="5" id="KW-1185">Reference proteome</keyword>
<comment type="caution">
    <text evidence="4">The sequence shown here is derived from an EMBL/GenBank/DDBJ whole genome shotgun (WGS) entry which is preliminary data.</text>
</comment>
<evidence type="ECO:0000313" key="4">
    <source>
        <dbReference type="EMBL" id="KAK8886683.1"/>
    </source>
</evidence>
<dbReference type="PROSITE" id="PS50297">
    <property type="entry name" value="ANK_REP_REGION"/>
    <property type="match status" value="1"/>
</dbReference>
<dbReference type="SMART" id="SM00248">
    <property type="entry name" value="ANK"/>
    <property type="match status" value="5"/>
</dbReference>
<evidence type="ECO:0000256" key="3">
    <source>
        <dbReference type="PROSITE-ProRule" id="PRU00023"/>
    </source>
</evidence>
<dbReference type="Proteomes" id="UP001470230">
    <property type="component" value="Unassembled WGS sequence"/>
</dbReference>
<accession>A0ABR2K769</accession>
<reference evidence="4 5" key="1">
    <citation type="submission" date="2024-04" db="EMBL/GenBank/DDBJ databases">
        <title>Tritrichomonas musculus Genome.</title>
        <authorList>
            <person name="Alves-Ferreira E."/>
            <person name="Grigg M."/>
            <person name="Lorenzi H."/>
            <person name="Galac M."/>
        </authorList>
    </citation>
    <scope>NUCLEOTIDE SEQUENCE [LARGE SCALE GENOMIC DNA]</scope>
    <source>
        <strain evidence="4 5">EAF2021</strain>
    </source>
</reference>
<sequence length="800" mass="92786">MSEQNFEIRIGSCTIQCNKEKVIYVSEVISKYINTNPDAQFMNINLSYFDEELDKDFVYNILNGNDAILIPGREKFFSYFCTELNVFDDSKSMVQLSSSINSNNLIKDFAKCEEKLLELNKDNFGSTLDFFKDNDQNNYLNTDKYSIALLILNCCFARPFEIERYMKFLCELTFFDQKQIKSRGSTNENNLFDAFMKCFSIELREAFLSSAEYQNIDELFCILRYLYENSKLFKSLLTDKNYPEDLDEKNLNFLLLYYHGKYNMISFNSLKPLFIERVSITDFEVYESTEKYAENYDQIKEDNFLLHNNYAHIGINSDPLARLIIFDDSEKLEKNLSKAYSYMIEHSHEINKKDNESNSQNSTPNGSYIASFVSNNNYSVIDQQETAGLNDQNLPSFDEDYNILIRDVTLNDNDIKEIASRLSSPYRFKKSIYERCSFLNNECTLLEYAAFRGSTKCFKMLLNHSLEKEEEKNNKDYKNFKIDLDINSHLADFAVAGGSIEIISLIKELINKPKTEGDPNIITFSDSLEVAIKFHQWTIAETIIEENSNKFKFDSSLLNNCIRYSNIKTLIHLIQNNVKMGNDFLLDCFRYGNFSVAKWSLDFATKDLVNHIDIDNHTNILHNAVILKHKPLLSLILEHRNKCQKNASYDDLNFGVGINMRTGRLYRCSTALHLAVEDNNYEFTKMILDNGIIDDEIPNYLQDEDDCEGDQNDKLNFGPLNIELKNLNTLTPFHIACKNGNFEIVKLFLDNESYNVDINAETAGILLQSKWIDIKAKTFIGKTARELSTNKDIQNLLDKM</sequence>
<keyword evidence="1" id="KW-0677">Repeat</keyword>
<dbReference type="Gene3D" id="1.25.40.20">
    <property type="entry name" value="Ankyrin repeat-containing domain"/>
    <property type="match status" value="1"/>
</dbReference>
<gene>
    <name evidence="4" type="ORF">M9Y10_042150</name>
</gene>
<feature type="repeat" description="ANK" evidence="3">
    <location>
        <begin position="728"/>
        <end position="751"/>
    </location>
</feature>
<dbReference type="PANTHER" id="PTHR24198:SF165">
    <property type="entry name" value="ANKYRIN REPEAT-CONTAINING PROTEIN-RELATED"/>
    <property type="match status" value="1"/>
</dbReference>
<dbReference type="SUPFAM" id="SSF48403">
    <property type="entry name" value="Ankyrin repeat"/>
    <property type="match status" value="1"/>
</dbReference>
<dbReference type="PROSITE" id="PS50088">
    <property type="entry name" value="ANK_REPEAT"/>
    <property type="match status" value="1"/>
</dbReference>
<dbReference type="EMBL" id="JAPFFF010000007">
    <property type="protein sequence ID" value="KAK8886683.1"/>
    <property type="molecule type" value="Genomic_DNA"/>
</dbReference>
<evidence type="ECO:0000256" key="2">
    <source>
        <dbReference type="ARBA" id="ARBA00023043"/>
    </source>
</evidence>
<dbReference type="InterPro" id="IPR002110">
    <property type="entry name" value="Ankyrin_rpt"/>
</dbReference>
<evidence type="ECO:0000256" key="1">
    <source>
        <dbReference type="ARBA" id="ARBA00022737"/>
    </source>
</evidence>
<evidence type="ECO:0000313" key="5">
    <source>
        <dbReference type="Proteomes" id="UP001470230"/>
    </source>
</evidence>
<protein>
    <recommendedName>
        <fullName evidence="6">DUF3447 domain-containing protein</fullName>
    </recommendedName>
</protein>